<dbReference type="HAMAP" id="MF_00815">
    <property type="entry name" value="ATP_synth_gamma_bact"/>
    <property type="match status" value="1"/>
</dbReference>
<dbReference type="GO" id="GO:0042777">
    <property type="term" value="P:proton motive force-driven plasma membrane ATP synthesis"/>
    <property type="evidence" value="ECO:0007669"/>
    <property type="project" value="UniProtKB-UniRule"/>
</dbReference>
<keyword evidence="5 10" id="KW-0375">Hydrogen ion transport</keyword>
<dbReference type="NCBIfam" id="TIGR01146">
    <property type="entry name" value="ATPsyn_F1gamma"/>
    <property type="match status" value="1"/>
</dbReference>
<keyword evidence="8 10" id="KW-0139">CF(1)</keyword>
<reference evidence="11 12" key="1">
    <citation type="journal article" date="2014" name="Genome Biol. Evol.">
        <title>Phylogenomics of "Candidatus Hepatoplasma crinochetorum," a Lineage of Mollicutes Associated with Noninsect Arthropods.</title>
        <authorList>
            <person name="Leclercq S."/>
            <person name="Dittmer J."/>
            <person name="Bouchon D."/>
            <person name="Cordaux R."/>
        </authorList>
    </citation>
    <scope>NUCLEOTIDE SEQUENCE [LARGE SCALE GENOMIC DNA]</scope>
    <source>
        <strain evidence="11 12">Av</strain>
    </source>
</reference>
<evidence type="ECO:0000256" key="1">
    <source>
        <dbReference type="ARBA" id="ARBA00003456"/>
    </source>
</evidence>
<dbReference type="HOGENOM" id="CLU_050669_0_1_14"/>
<dbReference type="CDD" id="cd12151">
    <property type="entry name" value="F1-ATPase_gamma"/>
    <property type="match status" value="1"/>
</dbReference>
<keyword evidence="9 10" id="KW-0066">ATP synthesis</keyword>
<dbReference type="InterPro" id="IPR000131">
    <property type="entry name" value="ATP_synth_F1_gsu"/>
</dbReference>
<protein>
    <recommendedName>
        <fullName evidence="10">ATP synthase gamma chain</fullName>
    </recommendedName>
    <alternativeName>
        <fullName evidence="10">ATP synthase F1 sector gamma subunit</fullName>
    </alternativeName>
    <alternativeName>
        <fullName evidence="10">F-ATPase gamma subunit</fullName>
    </alternativeName>
</protein>
<dbReference type="EMBL" id="CP006932">
    <property type="protein sequence ID" value="AHK22243.1"/>
    <property type="molecule type" value="Genomic_DNA"/>
</dbReference>
<accession>W8GF57</accession>
<dbReference type="STRING" id="1427984.X271_00134"/>
<dbReference type="GO" id="GO:0045259">
    <property type="term" value="C:proton-transporting ATP synthase complex"/>
    <property type="evidence" value="ECO:0007669"/>
    <property type="project" value="UniProtKB-KW"/>
</dbReference>
<evidence type="ECO:0000256" key="4">
    <source>
        <dbReference type="ARBA" id="ARBA00022448"/>
    </source>
</evidence>
<keyword evidence="12" id="KW-1185">Reference proteome</keyword>
<dbReference type="Pfam" id="PF00231">
    <property type="entry name" value="ATP-synt"/>
    <property type="match status" value="1"/>
</dbReference>
<comment type="subcellular location">
    <subcellularLocation>
        <location evidence="10">Cell membrane</location>
        <topology evidence="10">Peripheral membrane protein</topology>
    </subcellularLocation>
    <subcellularLocation>
        <location evidence="2">Membrane</location>
        <topology evidence="2">Peripheral membrane protein</topology>
    </subcellularLocation>
</comment>
<dbReference type="SUPFAM" id="SSF52943">
    <property type="entry name" value="ATP synthase (F1-ATPase), gamma subunit"/>
    <property type="match status" value="1"/>
</dbReference>
<dbReference type="InterPro" id="IPR023632">
    <property type="entry name" value="ATP_synth_F1_gsu_CS"/>
</dbReference>
<dbReference type="InterPro" id="IPR035968">
    <property type="entry name" value="ATP_synth_F1_ATPase_gsu"/>
</dbReference>
<comment type="subunit">
    <text evidence="10">F-type ATPases have 2 components, CF(1) - the catalytic core - and CF(0) - the membrane proton channel. CF(1) has five subunits: alpha(3), beta(3), gamma(1), delta(1), epsilon(1). CF(0) has three main subunits: a, b and c.</text>
</comment>
<evidence type="ECO:0000256" key="6">
    <source>
        <dbReference type="ARBA" id="ARBA00023065"/>
    </source>
</evidence>
<dbReference type="eggNOG" id="COG0224">
    <property type="taxonomic scope" value="Bacteria"/>
</dbReference>
<dbReference type="PANTHER" id="PTHR11693">
    <property type="entry name" value="ATP SYNTHASE GAMMA CHAIN"/>
    <property type="match status" value="1"/>
</dbReference>
<dbReference type="GO" id="GO:0046933">
    <property type="term" value="F:proton-transporting ATP synthase activity, rotational mechanism"/>
    <property type="evidence" value="ECO:0007669"/>
    <property type="project" value="UniProtKB-UniRule"/>
</dbReference>
<comment type="function">
    <text evidence="1 10">Produces ATP from ADP in the presence of a proton gradient across the membrane. The gamma chain is believed to be important in regulating ATPase activity and the flow of protons through the CF(0) complex.</text>
</comment>
<dbReference type="AlphaFoldDB" id="W8GF57"/>
<gene>
    <name evidence="10 11" type="primary">atpG</name>
    <name evidence="11" type="ORF">X271_00134</name>
</gene>
<evidence type="ECO:0000256" key="3">
    <source>
        <dbReference type="ARBA" id="ARBA00007681"/>
    </source>
</evidence>
<dbReference type="PANTHER" id="PTHR11693:SF22">
    <property type="entry name" value="ATP SYNTHASE SUBUNIT GAMMA, MITOCHONDRIAL"/>
    <property type="match status" value="1"/>
</dbReference>
<evidence type="ECO:0000256" key="5">
    <source>
        <dbReference type="ARBA" id="ARBA00022781"/>
    </source>
</evidence>
<evidence type="ECO:0000256" key="9">
    <source>
        <dbReference type="ARBA" id="ARBA00023310"/>
    </source>
</evidence>
<dbReference type="PROSITE" id="PS00153">
    <property type="entry name" value="ATPASE_GAMMA"/>
    <property type="match status" value="1"/>
</dbReference>
<dbReference type="KEGG" id="hcr:X271_00134"/>
<evidence type="ECO:0000256" key="2">
    <source>
        <dbReference type="ARBA" id="ARBA00004170"/>
    </source>
</evidence>
<dbReference type="PRINTS" id="PR00126">
    <property type="entry name" value="ATPASEGAMMA"/>
</dbReference>
<organism evidence="11 12">
    <name type="scientific">Candidatus Hepatoplasma crinochetorum Av</name>
    <dbReference type="NCBI Taxonomy" id="1427984"/>
    <lineage>
        <taxon>Bacteria</taxon>
        <taxon>Bacillati</taxon>
        <taxon>Mycoplasmatota</taxon>
        <taxon>Mollicutes</taxon>
        <taxon>Candidatus Hepatoplasmataceae</taxon>
        <taxon>Candidatus Hepatoplasma</taxon>
    </lineage>
</organism>
<keyword evidence="4 10" id="KW-0813">Transport</keyword>
<dbReference type="RefSeq" id="WP_025208543.1">
    <property type="nucleotide sequence ID" value="NZ_CP006932.1"/>
</dbReference>
<dbReference type="Proteomes" id="UP000019450">
    <property type="component" value="Chromosome"/>
</dbReference>
<dbReference type="GO" id="GO:0005524">
    <property type="term" value="F:ATP binding"/>
    <property type="evidence" value="ECO:0007669"/>
    <property type="project" value="UniProtKB-UniRule"/>
</dbReference>
<evidence type="ECO:0000256" key="10">
    <source>
        <dbReference type="HAMAP-Rule" id="MF_00815"/>
    </source>
</evidence>
<sequence length="282" mass="31979">MAQLKKLKEQQTSIKSINKITKAMKLVSTAKAQKALKRLKGYKNYYLQIGNVVDDIAKDVLQKKTFKGTTFIFFTSDLGLVGGYNSNIIKLVKKEFNPKTDKLIVIGKKGNSFIKELIAKNFPKEKIVSIQSVEFVEAKNLSSNVRSLLSDYLEKNLKIVCVYTKYISQISFEPSIKTLLPIEINKNNTNNNKDKISSVTEYEPEKEILLKEILSIYLESLLFGYYLESITSEHTSRRVAMENATKNGDDMLKKLSIAFNRERQAKITQEISEVIGGAEALK</sequence>
<proteinExistence type="inferred from homology"/>
<evidence type="ECO:0000256" key="8">
    <source>
        <dbReference type="ARBA" id="ARBA00023196"/>
    </source>
</evidence>
<keyword evidence="6 10" id="KW-0406">Ion transport</keyword>
<dbReference type="OrthoDB" id="9812769at2"/>
<keyword evidence="10" id="KW-1003">Cell membrane</keyword>
<evidence type="ECO:0000256" key="7">
    <source>
        <dbReference type="ARBA" id="ARBA00023136"/>
    </source>
</evidence>
<dbReference type="PATRIC" id="fig|1427984.3.peg.124"/>
<evidence type="ECO:0000313" key="11">
    <source>
        <dbReference type="EMBL" id="AHK22243.1"/>
    </source>
</evidence>
<dbReference type="GO" id="GO:0005886">
    <property type="term" value="C:plasma membrane"/>
    <property type="evidence" value="ECO:0007669"/>
    <property type="project" value="UniProtKB-SubCell"/>
</dbReference>
<keyword evidence="7 10" id="KW-0472">Membrane</keyword>
<comment type="similarity">
    <text evidence="3 10">Belongs to the ATPase gamma chain family.</text>
</comment>
<evidence type="ECO:0000313" key="12">
    <source>
        <dbReference type="Proteomes" id="UP000019450"/>
    </source>
</evidence>
<name>W8GF57_9MOLU</name>
<dbReference type="Gene3D" id="3.40.1380.10">
    <property type="match status" value="1"/>
</dbReference>
<dbReference type="Gene3D" id="1.10.287.80">
    <property type="entry name" value="ATP synthase, gamma subunit, helix hairpin domain"/>
    <property type="match status" value="1"/>
</dbReference>